<dbReference type="OrthoDB" id="360653at2759"/>
<evidence type="ECO:0000313" key="2">
    <source>
        <dbReference type="Proteomes" id="UP000530660"/>
    </source>
</evidence>
<reference evidence="1 2" key="1">
    <citation type="journal article" date="2020" name="J. Phycol.">
        <title>Comparative genome analysis reveals Cyanidiococcus gen. nov., a new extremophilic red algal genus sister to Cyanidioschyzon (Cyanidioschyzonaceae, Rhodophyta).</title>
        <authorList>
            <person name="Liu S.-L."/>
            <person name="Chiang Y.-R."/>
            <person name="Yoon H.S."/>
            <person name="Fu H.-Y."/>
        </authorList>
    </citation>
    <scope>NUCLEOTIDE SEQUENCE [LARGE SCALE GENOMIC DNA]</scope>
    <source>
        <strain evidence="1 2">THAL066</strain>
    </source>
</reference>
<accession>A0A7J7IIA1</accession>
<evidence type="ECO:0008006" key="3">
    <source>
        <dbReference type="Google" id="ProtNLM"/>
    </source>
</evidence>
<proteinExistence type="predicted"/>
<dbReference type="EMBL" id="VWRR01000009">
    <property type="protein sequence ID" value="KAF6002825.1"/>
    <property type="molecule type" value="Genomic_DNA"/>
</dbReference>
<protein>
    <recommendedName>
        <fullName evidence="3">U3 snoRNP protein</fullName>
    </recommendedName>
</protein>
<dbReference type="Proteomes" id="UP000530660">
    <property type="component" value="Unassembled WGS sequence"/>
</dbReference>
<dbReference type="InterPro" id="IPR052575">
    <property type="entry name" value="SSU_processome_comp_20"/>
</dbReference>
<dbReference type="PANTHER" id="PTHR17695">
    <property type="entry name" value="SMALL SUBUNIT PROCESSOME COMPONENT 20 HOMOLOG"/>
    <property type="match status" value="1"/>
</dbReference>
<dbReference type="GO" id="GO:0030686">
    <property type="term" value="C:90S preribosome"/>
    <property type="evidence" value="ECO:0007669"/>
    <property type="project" value="TreeGrafter"/>
</dbReference>
<dbReference type="PANTHER" id="PTHR17695:SF11">
    <property type="entry name" value="SMALL SUBUNIT PROCESSOME COMPONENT 20 HOMOLOG"/>
    <property type="match status" value="1"/>
</dbReference>
<gene>
    <name evidence="1" type="ORF">F1559_004127</name>
</gene>
<dbReference type="GO" id="GO:0032040">
    <property type="term" value="C:small-subunit processome"/>
    <property type="evidence" value="ECO:0007669"/>
    <property type="project" value="TreeGrafter"/>
</dbReference>
<keyword evidence="2" id="KW-1185">Reference proteome</keyword>
<name>A0A7J7IIA1_9RHOD</name>
<organism evidence="1 2">
    <name type="scientific">Cyanidiococcus yangmingshanensis</name>
    <dbReference type="NCBI Taxonomy" id="2690220"/>
    <lineage>
        <taxon>Eukaryota</taxon>
        <taxon>Rhodophyta</taxon>
        <taxon>Bangiophyceae</taxon>
        <taxon>Cyanidiales</taxon>
        <taxon>Cyanidiaceae</taxon>
        <taxon>Cyanidiococcus</taxon>
    </lineage>
</organism>
<sequence length="426" mass="48400">MKVLNKIHRGKQHFKFLSLRDRLRQTDLSSVLRRRKQVLAAGDNDVLARHGASLDTYLRTTIIQWSDRDRTRSFRDFASAVHPWVISLPLLLRNRKRVFRQWVRAVREQASSLAALTACWEAFAWDLATDFYPFLVPSIQVLAGSVDFGDATEIEVFFSTVMRLFRFWSKQQAVAGETYRILQTWRALLLSHRSEHVRLFAAQSAGVLLRRLANGELLLCVQAMVTANPDVAGELDSIRREADAVAATFFYGCTSVRGQLHSGALVLLDHLHRCVFSQDPETDRLDAYQQTLLIALWWRLGGELRPEATTRLLEMTFVAVDSASTAQAHAYCIVWIGRMVRTFLSISSVWCRGRSLACQQNDDQAFITGIGAWLWRKPCMVPSNLRTSSGYRRNDNDHAPVSGTPHESCLRYSGHCNRDRVAGYAL</sequence>
<evidence type="ECO:0000313" key="1">
    <source>
        <dbReference type="EMBL" id="KAF6002825.1"/>
    </source>
</evidence>
<comment type="caution">
    <text evidence="1">The sequence shown here is derived from an EMBL/GenBank/DDBJ whole genome shotgun (WGS) entry which is preliminary data.</text>
</comment>
<dbReference type="AlphaFoldDB" id="A0A7J7IIA1"/>